<feature type="domain" description="JmjC" evidence="14">
    <location>
        <begin position="349"/>
        <end position="505"/>
    </location>
</feature>
<evidence type="ECO:0000256" key="6">
    <source>
        <dbReference type="ARBA" id="ARBA00022964"/>
    </source>
</evidence>
<keyword evidence="11 12" id="KW-0539">Nucleus</keyword>
<keyword evidence="5" id="KW-0156">Chromatin regulator</keyword>
<dbReference type="FunFam" id="2.60.120.650:FF:000013">
    <property type="entry name" value="Ribosomal oxygenase 1"/>
    <property type="match status" value="1"/>
</dbReference>
<keyword evidence="6 12" id="KW-0223">Dioxygenase</keyword>
<dbReference type="EMBL" id="CACVKT020007119">
    <property type="protein sequence ID" value="CAC5405702.1"/>
    <property type="molecule type" value="Genomic_DNA"/>
</dbReference>
<keyword evidence="3" id="KW-0678">Repressor</keyword>
<name>A0A6J8DE76_MYTCO</name>
<dbReference type="InterPro" id="IPR003347">
    <property type="entry name" value="JmjC_dom"/>
</dbReference>
<comment type="subcellular location">
    <subcellularLocation>
        <location evidence="1 12">Nucleus</location>
    </subcellularLocation>
</comment>
<dbReference type="Gene3D" id="1.10.10.1500">
    <property type="entry name" value="JmjC domain-containing ribosomal oxygenase (ROX), dimer domain"/>
    <property type="match status" value="1"/>
</dbReference>
<dbReference type="Proteomes" id="UP000507470">
    <property type="component" value="Unassembled WGS sequence"/>
</dbReference>
<dbReference type="Pfam" id="PF21233">
    <property type="entry name" value="WHD_RIOX1"/>
    <property type="match status" value="1"/>
</dbReference>
<evidence type="ECO:0000256" key="13">
    <source>
        <dbReference type="SAM" id="MobiDB-lite"/>
    </source>
</evidence>
<accession>A0A6J8DE76</accession>
<evidence type="ECO:0000256" key="8">
    <source>
        <dbReference type="ARBA" id="ARBA00023004"/>
    </source>
</evidence>
<evidence type="ECO:0000256" key="10">
    <source>
        <dbReference type="ARBA" id="ARBA00023163"/>
    </source>
</evidence>
<dbReference type="PANTHER" id="PTHR13096:SF8">
    <property type="entry name" value="RIBOSOMAL OXYGENASE 1"/>
    <property type="match status" value="1"/>
</dbReference>
<dbReference type="InterPro" id="IPR049043">
    <property type="entry name" value="WHD_RIOX1"/>
</dbReference>
<dbReference type="SMART" id="SM00558">
    <property type="entry name" value="JmjC"/>
    <property type="match status" value="1"/>
</dbReference>
<dbReference type="FunFam" id="1.10.10.1500:FF:000001">
    <property type="entry name" value="ribosomal oxygenase 1 isoform X1"/>
    <property type="match status" value="1"/>
</dbReference>
<feature type="compositionally biased region" description="Polar residues" evidence="13">
    <location>
        <begin position="152"/>
        <end position="167"/>
    </location>
</feature>
<dbReference type="GO" id="GO:0005730">
    <property type="term" value="C:nucleolus"/>
    <property type="evidence" value="ECO:0007669"/>
    <property type="project" value="TreeGrafter"/>
</dbReference>
<keyword evidence="8 12" id="KW-0408">Iron</keyword>
<dbReference type="Gene3D" id="2.60.120.650">
    <property type="entry name" value="Cupin"/>
    <property type="match status" value="2"/>
</dbReference>
<keyword evidence="4 12" id="KW-0479">Metal-binding</keyword>
<keyword evidence="10 12" id="KW-0804">Transcription</keyword>
<feature type="compositionally biased region" description="Polar residues" evidence="13">
    <location>
        <begin position="120"/>
        <end position="131"/>
    </location>
</feature>
<evidence type="ECO:0000256" key="9">
    <source>
        <dbReference type="ARBA" id="ARBA00023015"/>
    </source>
</evidence>
<gene>
    <name evidence="15" type="ORF">MCOR_39365</name>
</gene>
<evidence type="ECO:0000256" key="2">
    <source>
        <dbReference type="ARBA" id="ARBA00010309"/>
    </source>
</evidence>
<keyword evidence="9 12" id="KW-0805">Transcription regulation</keyword>
<evidence type="ECO:0000256" key="12">
    <source>
        <dbReference type="RuleBase" id="RU366061"/>
    </source>
</evidence>
<evidence type="ECO:0000256" key="1">
    <source>
        <dbReference type="ARBA" id="ARBA00004123"/>
    </source>
</evidence>
<keyword evidence="16" id="KW-1185">Reference proteome</keyword>
<comment type="function">
    <text evidence="12">Oxygenase that can act as both a histone lysine demethylase and a ribosomal histidine hydroxylase.</text>
</comment>
<comment type="similarity">
    <text evidence="2">Belongs to the ROX family. NO66 subfamily.</text>
</comment>
<dbReference type="OrthoDB" id="425950at2759"/>
<comment type="cofactor">
    <cofactor evidence="12">
        <name>Fe(2+)</name>
        <dbReference type="ChEBI" id="CHEBI:29033"/>
    </cofactor>
    <text evidence="12">Binds 1 Fe(2+) ion per subunit.</text>
</comment>
<reference evidence="15 16" key="1">
    <citation type="submission" date="2020-06" db="EMBL/GenBank/DDBJ databases">
        <authorList>
            <person name="Li R."/>
            <person name="Bekaert M."/>
        </authorList>
    </citation>
    <scope>NUCLEOTIDE SEQUENCE [LARGE SCALE GENOMIC DNA]</scope>
    <source>
        <strain evidence="16">wild</strain>
    </source>
</reference>
<protein>
    <recommendedName>
        <fullName evidence="12">Bifunctional lysine-specific demethylase and histidyl-hydroxylase</fullName>
        <ecNumber evidence="12">1.14.11.-</ecNumber>
    </recommendedName>
</protein>
<feature type="compositionally biased region" description="Basic and acidic residues" evidence="13">
    <location>
        <begin position="15"/>
        <end position="30"/>
    </location>
</feature>
<dbReference type="AlphaFoldDB" id="A0A6J8DE76"/>
<evidence type="ECO:0000256" key="5">
    <source>
        <dbReference type="ARBA" id="ARBA00022853"/>
    </source>
</evidence>
<evidence type="ECO:0000256" key="7">
    <source>
        <dbReference type="ARBA" id="ARBA00023002"/>
    </source>
</evidence>
<dbReference type="PROSITE" id="PS51184">
    <property type="entry name" value="JMJC"/>
    <property type="match status" value="1"/>
</dbReference>
<dbReference type="GO" id="GO:0005506">
    <property type="term" value="F:iron ion binding"/>
    <property type="evidence" value="ECO:0007669"/>
    <property type="project" value="UniProtKB-UniRule"/>
</dbReference>
<feature type="region of interest" description="Disordered" evidence="13">
    <location>
        <begin position="1"/>
        <end position="47"/>
    </location>
</feature>
<feature type="region of interest" description="Disordered" evidence="13">
    <location>
        <begin position="108"/>
        <end position="220"/>
    </location>
</feature>
<dbReference type="GO" id="GO:0032453">
    <property type="term" value="F:histone H3K4 demethylase activity"/>
    <property type="evidence" value="ECO:0007669"/>
    <property type="project" value="TreeGrafter"/>
</dbReference>
<dbReference type="Gene3D" id="3.90.930.40">
    <property type="match status" value="1"/>
</dbReference>
<evidence type="ECO:0000256" key="4">
    <source>
        <dbReference type="ARBA" id="ARBA00022723"/>
    </source>
</evidence>
<dbReference type="EC" id="1.14.11.-" evidence="12"/>
<sequence length="720" mass="80631">MKKVSAFSVFRSRKEKGDTPKVSNEEEKGNIRRASSTPIIKTDDGKSAKGKKLLKVLKGGSLRQSMRGTPKSRPSILKMVEDQAVAGDSDSVTLTSVKSNPDLLTVTSTSSMVTRKRSPKTTVLVNATDDTPSLPKVPINKPVRIGLPPRSQKPTNAGSQNSLNIIKTSPKSKSSPNLGVAALQIARPLSSEKSGKRQREDGDTEPSKKKKTGKEDKSMEDIEQVMSFTDENNTGVWDHNVPYMFNSTEEAKKIFECLIHPIKPDKFFKELWERKPLLVRRHLENYNDGWFSTAELDKILRQENIHFGVNLDVTTFTDGKRETHNPAGRAHAPVVWDFYQNGCSVRMLNPQTYSRNVWKLLSVLQEYFGCCCGANVYLTPPGTQGFAPHYDDIEAFILQLEGKKYWRLYSPRSDAETLPRLSSGNFSEDDIGEPILDVVLEPGDLLYFPRGVIHQVLEPGDLLYFPRGVIHQGKALEDTHSLHITVSCYQKNTWGDLLEKLMPRALQIAIEEDVDFRKGLPRDYMDVMGIANSDIDNPQRKVFLRKIQQLMTKLISHAPVDSACDQLSKHYIHDSLPPVLSEAEKSCSVHGDGERWEKSKKCVVGTAEMEPDTQIKIIRKGVLRLLAEDDDVRIYHSLDNTRIYHGSDPQYIEISAEAGPAVEYLIHSYPEYVAIDSLPLGTLDEKIAIASVLYDHGLLLTSEPLDSIDDDESSGEPDNC</sequence>
<dbReference type="PANTHER" id="PTHR13096">
    <property type="entry name" value="MINA53 MYC INDUCED NUCLEAR ANTIGEN"/>
    <property type="match status" value="1"/>
</dbReference>
<keyword evidence="7 12" id="KW-0560">Oxidoreductase</keyword>
<feature type="compositionally biased region" description="Basic and acidic residues" evidence="13">
    <location>
        <begin position="193"/>
        <end position="220"/>
    </location>
</feature>
<organism evidence="15 16">
    <name type="scientific">Mytilus coruscus</name>
    <name type="common">Sea mussel</name>
    <dbReference type="NCBI Taxonomy" id="42192"/>
    <lineage>
        <taxon>Eukaryota</taxon>
        <taxon>Metazoa</taxon>
        <taxon>Spiralia</taxon>
        <taxon>Lophotrochozoa</taxon>
        <taxon>Mollusca</taxon>
        <taxon>Bivalvia</taxon>
        <taxon>Autobranchia</taxon>
        <taxon>Pteriomorphia</taxon>
        <taxon>Mytilida</taxon>
        <taxon>Mytiloidea</taxon>
        <taxon>Mytilidae</taxon>
        <taxon>Mytilinae</taxon>
        <taxon>Mytilus</taxon>
    </lineage>
</organism>
<dbReference type="GO" id="GO:0051864">
    <property type="term" value="F:histone H3K36 demethylase activity"/>
    <property type="evidence" value="ECO:0007669"/>
    <property type="project" value="TreeGrafter"/>
</dbReference>
<evidence type="ECO:0000313" key="15">
    <source>
        <dbReference type="EMBL" id="CAC5405702.1"/>
    </source>
</evidence>
<dbReference type="SUPFAM" id="SSF51197">
    <property type="entry name" value="Clavaminate synthase-like"/>
    <property type="match status" value="2"/>
</dbReference>
<evidence type="ECO:0000313" key="16">
    <source>
        <dbReference type="Proteomes" id="UP000507470"/>
    </source>
</evidence>
<evidence type="ECO:0000256" key="3">
    <source>
        <dbReference type="ARBA" id="ARBA00022491"/>
    </source>
</evidence>
<dbReference type="Pfam" id="PF08007">
    <property type="entry name" value="JmjC_2"/>
    <property type="match status" value="1"/>
</dbReference>
<evidence type="ECO:0000256" key="11">
    <source>
        <dbReference type="ARBA" id="ARBA00023242"/>
    </source>
</evidence>
<dbReference type="InterPro" id="IPR039994">
    <property type="entry name" value="NO66-like"/>
</dbReference>
<proteinExistence type="inferred from homology"/>
<evidence type="ECO:0000259" key="14">
    <source>
        <dbReference type="PROSITE" id="PS51184"/>
    </source>
</evidence>
<dbReference type="FunFam" id="3.90.930.40:FF:000001">
    <property type="entry name" value="ribosomal oxygenase 1 isoform X1"/>
    <property type="match status" value="1"/>
</dbReference>